<dbReference type="AlphaFoldDB" id="A0A6N7EN29"/>
<dbReference type="OrthoDB" id="9783799at2"/>
<evidence type="ECO:0000256" key="3">
    <source>
        <dbReference type="ARBA" id="ARBA00022692"/>
    </source>
</evidence>
<feature type="compositionally biased region" description="Basic and acidic residues" evidence="10">
    <location>
        <begin position="38"/>
        <end position="51"/>
    </location>
</feature>
<gene>
    <name evidence="13" type="ORF">GB881_10945</name>
</gene>
<dbReference type="InterPro" id="IPR012932">
    <property type="entry name" value="VKOR"/>
</dbReference>
<evidence type="ECO:0000313" key="14">
    <source>
        <dbReference type="Proteomes" id="UP000437709"/>
    </source>
</evidence>
<feature type="transmembrane region" description="Helical" evidence="11">
    <location>
        <begin position="179"/>
        <end position="200"/>
    </location>
</feature>
<dbReference type="Gene3D" id="1.20.1440.130">
    <property type="entry name" value="VKOR domain"/>
    <property type="match status" value="1"/>
</dbReference>
<evidence type="ECO:0000256" key="2">
    <source>
        <dbReference type="ARBA" id="ARBA00006214"/>
    </source>
</evidence>
<accession>A0A6N7EN29</accession>
<feature type="compositionally biased region" description="Acidic residues" evidence="10">
    <location>
        <begin position="52"/>
        <end position="62"/>
    </location>
</feature>
<dbReference type="Pfam" id="PF07884">
    <property type="entry name" value="VKOR"/>
    <property type="match status" value="1"/>
</dbReference>
<evidence type="ECO:0000256" key="4">
    <source>
        <dbReference type="ARBA" id="ARBA00022719"/>
    </source>
</evidence>
<feature type="transmembrane region" description="Helical" evidence="11">
    <location>
        <begin position="153"/>
        <end position="172"/>
    </location>
</feature>
<comment type="similarity">
    <text evidence="2">Belongs to the VKOR family.</text>
</comment>
<dbReference type="Proteomes" id="UP000437709">
    <property type="component" value="Unassembled WGS sequence"/>
</dbReference>
<keyword evidence="8" id="KW-1015">Disulfide bond</keyword>
<comment type="subcellular location">
    <subcellularLocation>
        <location evidence="1">Membrane</location>
        <topology evidence="1">Multi-pass membrane protein</topology>
    </subcellularLocation>
</comment>
<keyword evidence="4" id="KW-0874">Quinone</keyword>
<dbReference type="SMART" id="SM00756">
    <property type="entry name" value="VKc"/>
    <property type="match status" value="1"/>
</dbReference>
<evidence type="ECO:0000256" key="10">
    <source>
        <dbReference type="SAM" id="MobiDB-lite"/>
    </source>
</evidence>
<sequence>MSHGGAGWPHTALGTTTGGHMSSHDPSTHVGETPAPDRGADDGTRDDRTDDNLVDDDLGDDDLTDEEIEAELAALDSTRPSAHQQAGGAPRELAWVLIVSGLLGVWAAVELVLSEIKVAGDPNAALACDFNPLIGCGSFITTWQAHALGIPNAVVGTVAFAALLTVGVMLLSGARPARWFWVALTAGATGAIVAVFWFQYQAFFSIEMLCPYCLVVWFVTIPTFVNVLARSVQAGHLPAGDRLRRVLVADRWLIVAVWYVVVIVAAAVIFWDQWLLVLA</sequence>
<evidence type="ECO:0000313" key="13">
    <source>
        <dbReference type="EMBL" id="MPV37546.1"/>
    </source>
</evidence>
<dbReference type="InterPro" id="IPR038354">
    <property type="entry name" value="VKOR_sf"/>
</dbReference>
<keyword evidence="6" id="KW-0560">Oxidoreductase</keyword>
<comment type="caution">
    <text evidence="13">The sequence shown here is derived from an EMBL/GenBank/DDBJ whole genome shotgun (WGS) entry which is preliminary data.</text>
</comment>
<evidence type="ECO:0000256" key="9">
    <source>
        <dbReference type="ARBA" id="ARBA00023284"/>
    </source>
</evidence>
<organism evidence="13 14">
    <name type="scientific">Georgenia subflava</name>
    <dbReference type="NCBI Taxonomy" id="1622177"/>
    <lineage>
        <taxon>Bacteria</taxon>
        <taxon>Bacillati</taxon>
        <taxon>Actinomycetota</taxon>
        <taxon>Actinomycetes</taxon>
        <taxon>Micrococcales</taxon>
        <taxon>Bogoriellaceae</taxon>
        <taxon>Georgenia</taxon>
    </lineage>
</organism>
<feature type="region of interest" description="Disordered" evidence="10">
    <location>
        <begin position="1"/>
        <end position="62"/>
    </location>
</feature>
<keyword evidence="14" id="KW-1185">Reference proteome</keyword>
<feature type="domain" description="Vitamin K epoxide reductase" evidence="12">
    <location>
        <begin position="90"/>
        <end position="231"/>
    </location>
</feature>
<feature type="transmembrane region" description="Helical" evidence="11">
    <location>
        <begin position="206"/>
        <end position="229"/>
    </location>
</feature>
<dbReference type="GO" id="GO:0048038">
    <property type="term" value="F:quinone binding"/>
    <property type="evidence" value="ECO:0007669"/>
    <property type="project" value="UniProtKB-KW"/>
</dbReference>
<proteinExistence type="inferred from homology"/>
<dbReference type="GO" id="GO:0016020">
    <property type="term" value="C:membrane"/>
    <property type="evidence" value="ECO:0007669"/>
    <property type="project" value="UniProtKB-SubCell"/>
</dbReference>
<evidence type="ECO:0000259" key="12">
    <source>
        <dbReference type="SMART" id="SM00756"/>
    </source>
</evidence>
<name>A0A6N7EN29_9MICO</name>
<evidence type="ECO:0000256" key="6">
    <source>
        <dbReference type="ARBA" id="ARBA00023002"/>
    </source>
</evidence>
<evidence type="ECO:0000256" key="5">
    <source>
        <dbReference type="ARBA" id="ARBA00022989"/>
    </source>
</evidence>
<dbReference type="CDD" id="cd12922">
    <property type="entry name" value="VKOR_5"/>
    <property type="match status" value="1"/>
</dbReference>
<evidence type="ECO:0000256" key="8">
    <source>
        <dbReference type="ARBA" id="ARBA00023157"/>
    </source>
</evidence>
<evidence type="ECO:0000256" key="1">
    <source>
        <dbReference type="ARBA" id="ARBA00004141"/>
    </source>
</evidence>
<keyword evidence="3 11" id="KW-0812">Transmembrane</keyword>
<evidence type="ECO:0000256" key="11">
    <source>
        <dbReference type="SAM" id="Phobius"/>
    </source>
</evidence>
<protein>
    <recommendedName>
        <fullName evidence="12">Vitamin K epoxide reductase domain-containing protein</fullName>
    </recommendedName>
</protein>
<dbReference type="InterPro" id="IPR041714">
    <property type="entry name" value="VKOR_Actinobacteria"/>
</dbReference>
<evidence type="ECO:0000256" key="7">
    <source>
        <dbReference type="ARBA" id="ARBA00023136"/>
    </source>
</evidence>
<reference evidence="13 14" key="1">
    <citation type="submission" date="2019-10" db="EMBL/GenBank/DDBJ databases">
        <title>Georgenia wutianyii sp. nov. and Georgenia yuyongxinii sp. nov. isolated from plateau pika (Ochotona curzoniae) in the Qinghai-Tibet plateau of China.</title>
        <authorList>
            <person name="Tian Z."/>
        </authorList>
    </citation>
    <scope>NUCLEOTIDE SEQUENCE [LARGE SCALE GENOMIC DNA]</scope>
    <source>
        <strain evidence="13 14">JCM 19765</strain>
    </source>
</reference>
<keyword evidence="7 11" id="KW-0472">Membrane</keyword>
<dbReference type="GO" id="GO:0016491">
    <property type="term" value="F:oxidoreductase activity"/>
    <property type="evidence" value="ECO:0007669"/>
    <property type="project" value="UniProtKB-KW"/>
</dbReference>
<feature type="transmembrane region" description="Helical" evidence="11">
    <location>
        <begin position="252"/>
        <end position="271"/>
    </location>
</feature>
<keyword evidence="5 11" id="KW-1133">Transmembrane helix</keyword>
<dbReference type="EMBL" id="WHPC01000040">
    <property type="protein sequence ID" value="MPV37546.1"/>
    <property type="molecule type" value="Genomic_DNA"/>
</dbReference>
<keyword evidence="9" id="KW-0676">Redox-active center</keyword>
<feature type="transmembrane region" description="Helical" evidence="11">
    <location>
        <begin position="93"/>
        <end position="113"/>
    </location>
</feature>